<comment type="subcellular location">
    <subcellularLocation>
        <location evidence="1">Periplasm</location>
    </subcellularLocation>
</comment>
<dbReference type="InterPro" id="IPR038404">
    <property type="entry name" value="TRAP_DctP_sf"/>
</dbReference>
<evidence type="ECO:0000256" key="2">
    <source>
        <dbReference type="ARBA" id="ARBA00009023"/>
    </source>
</evidence>
<dbReference type="InterPro" id="IPR018389">
    <property type="entry name" value="DctP_fam"/>
</dbReference>
<dbReference type="PIRSF" id="PIRSF006470">
    <property type="entry name" value="DctB"/>
    <property type="match status" value="1"/>
</dbReference>
<gene>
    <name evidence="7" type="ORF">BMG03_00070</name>
</gene>
<proteinExistence type="inferred from homology"/>
<dbReference type="NCBIfam" id="NF037995">
    <property type="entry name" value="TRAP_S1"/>
    <property type="match status" value="1"/>
</dbReference>
<evidence type="ECO:0000256" key="4">
    <source>
        <dbReference type="ARBA" id="ARBA00022729"/>
    </source>
</evidence>
<keyword evidence="5" id="KW-0574">Periplasm</keyword>
<organism evidence="7 8">
    <name type="scientific">Thioclava nitratireducens</name>
    <dbReference type="NCBI Taxonomy" id="1915078"/>
    <lineage>
        <taxon>Bacteria</taxon>
        <taxon>Pseudomonadati</taxon>
        <taxon>Pseudomonadota</taxon>
        <taxon>Alphaproteobacteria</taxon>
        <taxon>Rhodobacterales</taxon>
        <taxon>Paracoccaceae</taxon>
        <taxon>Thioclava</taxon>
    </lineage>
</organism>
<evidence type="ECO:0000256" key="3">
    <source>
        <dbReference type="ARBA" id="ARBA00022448"/>
    </source>
</evidence>
<evidence type="ECO:0000256" key="5">
    <source>
        <dbReference type="ARBA" id="ARBA00022764"/>
    </source>
</evidence>
<dbReference type="NCBIfam" id="TIGR00787">
    <property type="entry name" value="dctP"/>
    <property type="match status" value="1"/>
</dbReference>
<name>A0ABN4X1J9_9RHOB</name>
<dbReference type="InterPro" id="IPR004682">
    <property type="entry name" value="TRAP_DctP"/>
</dbReference>
<comment type="similarity">
    <text evidence="2">Belongs to the bacterial solute-binding protein 7 family.</text>
</comment>
<sequence length="324" mass="34588">MKSMLTIALLGATALAGASEAQADEVIFAHGANPGNPRYIAAEKWADIFTQCTNGKDTVNVAASATMGDDSEMLTSTAAGVIQVTANSQGPMAQIVPQIGLLGLPFLFKDLPTAWKVLDGPVGDSLDADAQKAGLKILGFWDNGIRNITTVNKFVKEPADLKGLKIRTPPDQMTIDIFDALGASPAPLAWSELPSALQSGVFDGQENPLTNINSANLQEITPYITMTGHKYESTPVVASLSWWQGLDQATQDCALKATSEAGKMERDMSLKADKELMPKMKKDGAKFAEADRAAYIEATKSVYDKYAKDYPDTVAKLKEAAGLK</sequence>
<accession>A0ABN4X1J9</accession>
<feature type="signal peptide" evidence="6">
    <location>
        <begin position="1"/>
        <end position="23"/>
    </location>
</feature>
<keyword evidence="8" id="KW-1185">Reference proteome</keyword>
<dbReference type="Proteomes" id="UP000185622">
    <property type="component" value="Chromosome"/>
</dbReference>
<feature type="chain" id="PRO_5045743801" evidence="6">
    <location>
        <begin position="24"/>
        <end position="324"/>
    </location>
</feature>
<protein>
    <submittedName>
        <fullName evidence="7">C4-dicarboxylate ABC transporter</fullName>
    </submittedName>
</protein>
<evidence type="ECO:0000256" key="6">
    <source>
        <dbReference type="SAM" id="SignalP"/>
    </source>
</evidence>
<reference evidence="7 8" key="1">
    <citation type="submission" date="2017-01" db="EMBL/GenBank/DDBJ databases">
        <title>The complete genome sequence of a sulfur-oxidizing marine bacterium Thioclava sp. 25B10_4T.</title>
        <authorList>
            <person name="Liu Y."/>
            <person name="Lai Q."/>
            <person name="Shao Z."/>
        </authorList>
    </citation>
    <scope>NUCLEOTIDE SEQUENCE [LARGE SCALE GENOMIC DNA]</scope>
    <source>
        <strain evidence="7 8">25B10_4</strain>
    </source>
</reference>
<dbReference type="CDD" id="cd13603">
    <property type="entry name" value="PBP2_TRAP_Siap_TeaA_like"/>
    <property type="match status" value="1"/>
</dbReference>
<keyword evidence="3" id="KW-0813">Transport</keyword>
<dbReference type="PANTHER" id="PTHR33376">
    <property type="match status" value="1"/>
</dbReference>
<evidence type="ECO:0000313" key="7">
    <source>
        <dbReference type="EMBL" id="AQS46371.1"/>
    </source>
</evidence>
<dbReference type="Gene3D" id="3.40.190.170">
    <property type="entry name" value="Bacterial extracellular solute-binding protein, family 7"/>
    <property type="match status" value="1"/>
</dbReference>
<dbReference type="Pfam" id="PF03480">
    <property type="entry name" value="DctP"/>
    <property type="match status" value="1"/>
</dbReference>
<dbReference type="EMBL" id="CP019437">
    <property type="protein sequence ID" value="AQS46371.1"/>
    <property type="molecule type" value="Genomic_DNA"/>
</dbReference>
<evidence type="ECO:0000256" key="1">
    <source>
        <dbReference type="ARBA" id="ARBA00004418"/>
    </source>
</evidence>
<evidence type="ECO:0000313" key="8">
    <source>
        <dbReference type="Proteomes" id="UP000185622"/>
    </source>
</evidence>
<keyword evidence="4 6" id="KW-0732">Signal</keyword>
<dbReference type="PANTHER" id="PTHR33376:SF7">
    <property type="entry name" value="C4-DICARBOXYLATE-BINDING PROTEIN DCTB"/>
    <property type="match status" value="1"/>
</dbReference>
<dbReference type="RefSeq" id="WP_075777517.1">
    <property type="nucleotide sequence ID" value="NZ_CP019437.1"/>
</dbReference>